<keyword evidence="2" id="KW-0238">DNA-binding</keyword>
<dbReference type="PROSITE" id="PS00041">
    <property type="entry name" value="HTH_ARAC_FAMILY_1"/>
    <property type="match status" value="1"/>
</dbReference>
<dbReference type="GO" id="GO:0043565">
    <property type="term" value="F:sequence-specific DNA binding"/>
    <property type="evidence" value="ECO:0007669"/>
    <property type="project" value="InterPro"/>
</dbReference>
<evidence type="ECO:0000313" key="5">
    <source>
        <dbReference type="EMBL" id="MDC3419544.1"/>
    </source>
</evidence>
<evidence type="ECO:0000256" key="1">
    <source>
        <dbReference type="ARBA" id="ARBA00023015"/>
    </source>
</evidence>
<dbReference type="Proteomes" id="UP001145072">
    <property type="component" value="Unassembled WGS sequence"/>
</dbReference>
<dbReference type="InterPro" id="IPR018060">
    <property type="entry name" value="HTH_AraC"/>
</dbReference>
<dbReference type="InterPro" id="IPR020449">
    <property type="entry name" value="Tscrpt_reg_AraC-type_HTH"/>
</dbReference>
<dbReference type="InterPro" id="IPR009057">
    <property type="entry name" value="Homeodomain-like_sf"/>
</dbReference>
<dbReference type="PANTHER" id="PTHR43280">
    <property type="entry name" value="ARAC-FAMILY TRANSCRIPTIONAL REGULATOR"/>
    <property type="match status" value="1"/>
</dbReference>
<dbReference type="InterPro" id="IPR037923">
    <property type="entry name" value="HTH-like"/>
</dbReference>
<gene>
    <name evidence="5" type="ORF">NC661_04100</name>
</gene>
<dbReference type="SMART" id="SM00342">
    <property type="entry name" value="HTH_ARAC"/>
    <property type="match status" value="1"/>
</dbReference>
<sequence length="259" mass="30132">MDMHIEFCGYSFHTEGFYSSFKTGMGGYLFRLQTEGTCEVVVRGEHILIEKGDLLLVKPEDEYEILIAEGQNSGDYHLLFSGTWMDDWWNQSPKPTTVRVDLDDEFLSLWRFIISEFRRPDMEKNDALTNHLLRALCLSLERTITERSPGFKRPYVVTRMMRYIEEHAIEQTFTIDHVATCANLSVSRSVHLFKDYVGKTMIAYAQQVRLSAAIDQMTYTNQTLETIAYNCGFGAYSYFHRVFKKHYGVAPGEYRRKDS</sequence>
<comment type="caution">
    <text evidence="5">The sequence shown here is derived from an EMBL/GenBank/DDBJ whole genome shotgun (WGS) entry which is preliminary data.</text>
</comment>
<dbReference type="Pfam" id="PF02311">
    <property type="entry name" value="AraC_binding"/>
    <property type="match status" value="1"/>
</dbReference>
<accession>A0A9X4AHB7</accession>
<keyword evidence="3" id="KW-0804">Transcription</keyword>
<dbReference type="SUPFAM" id="SSF51215">
    <property type="entry name" value="Regulatory protein AraC"/>
    <property type="match status" value="1"/>
</dbReference>
<dbReference type="Gene3D" id="1.10.10.60">
    <property type="entry name" value="Homeodomain-like"/>
    <property type="match status" value="2"/>
</dbReference>
<dbReference type="PRINTS" id="PR00032">
    <property type="entry name" value="HTHARAC"/>
</dbReference>
<dbReference type="Pfam" id="PF12833">
    <property type="entry name" value="HTH_18"/>
    <property type="match status" value="1"/>
</dbReference>
<dbReference type="PANTHER" id="PTHR43280:SF2">
    <property type="entry name" value="HTH-TYPE TRANSCRIPTIONAL REGULATOR EXSA"/>
    <property type="match status" value="1"/>
</dbReference>
<dbReference type="InterPro" id="IPR018062">
    <property type="entry name" value="HTH_AraC-typ_CS"/>
</dbReference>
<evidence type="ECO:0000256" key="2">
    <source>
        <dbReference type="ARBA" id="ARBA00023125"/>
    </source>
</evidence>
<dbReference type="EMBL" id="JAMQJZ010000002">
    <property type="protein sequence ID" value="MDC3419544.1"/>
    <property type="molecule type" value="Genomic_DNA"/>
</dbReference>
<reference evidence="5" key="1">
    <citation type="submission" date="2022-06" db="EMBL/GenBank/DDBJ databases">
        <title>Aquibacillus sp. a new bacterium isolated from soil saline samples.</title>
        <authorList>
            <person name="Galisteo C."/>
            <person name="De La Haba R."/>
            <person name="Sanchez-Porro C."/>
            <person name="Ventosa A."/>
        </authorList>
    </citation>
    <scope>NUCLEOTIDE SEQUENCE</scope>
    <source>
        <strain evidence="5">JCM 12387</strain>
    </source>
</reference>
<evidence type="ECO:0000259" key="4">
    <source>
        <dbReference type="PROSITE" id="PS01124"/>
    </source>
</evidence>
<protein>
    <submittedName>
        <fullName evidence="5">AraC family transcriptional regulator</fullName>
    </submittedName>
</protein>
<dbReference type="SUPFAM" id="SSF46689">
    <property type="entry name" value="Homeodomain-like"/>
    <property type="match status" value="1"/>
</dbReference>
<dbReference type="InterPro" id="IPR003313">
    <property type="entry name" value="AraC-bd"/>
</dbReference>
<dbReference type="GO" id="GO:0003700">
    <property type="term" value="F:DNA-binding transcription factor activity"/>
    <property type="evidence" value="ECO:0007669"/>
    <property type="project" value="InterPro"/>
</dbReference>
<evidence type="ECO:0000256" key="3">
    <source>
        <dbReference type="ARBA" id="ARBA00023163"/>
    </source>
</evidence>
<dbReference type="PROSITE" id="PS01124">
    <property type="entry name" value="HTH_ARAC_FAMILY_2"/>
    <property type="match status" value="1"/>
</dbReference>
<keyword evidence="1" id="KW-0805">Transcription regulation</keyword>
<dbReference type="AlphaFoldDB" id="A0A9X4AHB7"/>
<evidence type="ECO:0000313" key="6">
    <source>
        <dbReference type="Proteomes" id="UP001145072"/>
    </source>
</evidence>
<proteinExistence type="predicted"/>
<keyword evidence="6" id="KW-1185">Reference proteome</keyword>
<organism evidence="5 6">
    <name type="scientific">Aquibacillus koreensis</name>
    <dbReference type="NCBI Taxonomy" id="279446"/>
    <lineage>
        <taxon>Bacteria</taxon>
        <taxon>Bacillati</taxon>
        <taxon>Bacillota</taxon>
        <taxon>Bacilli</taxon>
        <taxon>Bacillales</taxon>
        <taxon>Bacillaceae</taxon>
        <taxon>Aquibacillus</taxon>
    </lineage>
</organism>
<feature type="domain" description="HTH araC/xylS-type" evidence="4">
    <location>
        <begin position="158"/>
        <end position="257"/>
    </location>
</feature>
<name>A0A9X4AHB7_9BACI</name>